<sequence length="351" mass="38025">MAGLSFSLVALFLGFSCSLAKIPAGYIMLVTPKCGPDGKVDGKVKVTTDLIAEAKAICRDDVEVPFTKVAQGVSLELPVSYAPSGSSRCKFQKRKDTRVYVLKVYVSWGEPGNPVHSEEEEFYVTCTFDENGNQISPNQTVDESLVAPLEIQTHLGKKAVSTFTLTLTDVLGAHLTNKKVPLGRKVVLTASTDGKNNEKGLRPDGCDAIGTQTGRRYAILRAGCGDGVVFGQKDGFVSSGLTSMSPYFSAFDMAGEPSIRFECNFTLCEKACNGSSCLNERRRRSEDDDDKPRLIFSDDSGQRSWFDLRDSSNDLVFWALLLGIGMVTLISVGVSVCALARRRSNIQVVAA</sequence>
<feature type="chain" id="PRO_5003007624" evidence="2">
    <location>
        <begin position="21"/>
        <end position="351"/>
    </location>
</feature>
<evidence type="ECO:0000313" key="4">
    <source>
        <dbReference type="EMBL" id="ACX37439.1"/>
    </source>
</evidence>
<keyword evidence="1" id="KW-0472">Membrane</keyword>
<evidence type="ECO:0000259" key="3">
    <source>
        <dbReference type="PROSITE" id="PS51034"/>
    </source>
</evidence>
<dbReference type="InterPro" id="IPR057371">
    <property type="entry name" value="VERL_C"/>
</dbReference>
<dbReference type="PROSITE" id="PS51034">
    <property type="entry name" value="ZP_2"/>
    <property type="match status" value="1"/>
</dbReference>
<keyword evidence="1" id="KW-0812">Transmembrane</keyword>
<dbReference type="EMBL" id="GQ851920">
    <property type="protein sequence ID" value="ACX37439.1"/>
    <property type="molecule type" value="mRNA"/>
</dbReference>
<dbReference type="AlphaFoldDB" id="D0EL67"/>
<feature type="domain" description="ZP" evidence="3">
    <location>
        <begin position="16"/>
        <end position="284"/>
    </location>
</feature>
<accession>D0EL67</accession>
<feature type="transmembrane region" description="Helical" evidence="1">
    <location>
        <begin position="315"/>
        <end position="340"/>
    </location>
</feature>
<proteinExistence type="evidence at transcript level"/>
<keyword evidence="1" id="KW-1133">Transmembrane helix</keyword>
<evidence type="ECO:0000256" key="2">
    <source>
        <dbReference type="SAM" id="SignalP"/>
    </source>
</evidence>
<dbReference type="OrthoDB" id="6113920at2759"/>
<organism evidence="4">
    <name type="scientific">Haliotis rufescens</name>
    <name type="common">California red abalone</name>
    <dbReference type="NCBI Taxonomy" id="6454"/>
    <lineage>
        <taxon>Eukaryota</taxon>
        <taxon>Metazoa</taxon>
        <taxon>Spiralia</taxon>
        <taxon>Lophotrochozoa</taxon>
        <taxon>Mollusca</taxon>
        <taxon>Gastropoda</taxon>
        <taxon>Vetigastropoda</taxon>
        <taxon>Lepetellida</taxon>
        <taxon>Haliotoidea</taxon>
        <taxon>Haliotidae</taxon>
        <taxon>Haliotis</taxon>
    </lineage>
</organism>
<evidence type="ECO:0000256" key="1">
    <source>
        <dbReference type="SAM" id="Phobius"/>
    </source>
</evidence>
<name>D0EL67_HALRU</name>
<reference evidence="4" key="1">
    <citation type="journal article" date="2010" name="Mol. Biol. Evol.">
        <title>ZP domain proteins in the abalone egg coat include a paralog of VERL under positive selection that binds lysin and 18-kDa sperm proteins.</title>
        <authorList>
            <person name="Aagaard J.E."/>
            <person name="Vacquier V.D."/>
            <person name="Maccoss M.J."/>
            <person name="Swanson W.J."/>
        </authorList>
    </citation>
    <scope>NUCLEOTIDE SEQUENCE</scope>
</reference>
<gene>
    <name evidence="4" type="primary">VEZP29</name>
</gene>
<feature type="signal peptide" evidence="2">
    <location>
        <begin position="1"/>
        <end position="20"/>
    </location>
</feature>
<dbReference type="InterPro" id="IPR001507">
    <property type="entry name" value="ZP_dom"/>
</dbReference>
<protein>
    <submittedName>
        <fullName evidence="4">Vitelline envelope zona pellucida domain protein 29</fullName>
    </submittedName>
</protein>
<dbReference type="Pfam" id="PF25272">
    <property type="entry name" value="VERL_C"/>
    <property type="match status" value="1"/>
</dbReference>
<keyword evidence="2" id="KW-0732">Signal</keyword>